<comment type="function">
    <text evidence="1">Catalyzes the sodium-dependent transport of glutamate.</text>
</comment>
<keyword evidence="1" id="KW-0813">Transport</keyword>
<evidence type="ECO:0000313" key="3">
    <source>
        <dbReference type="EMBL" id="PGH22470.1"/>
    </source>
</evidence>
<keyword evidence="1" id="KW-0029">Amino-acid transport</keyword>
<feature type="transmembrane region" description="Helical" evidence="1">
    <location>
        <begin position="66"/>
        <end position="86"/>
    </location>
</feature>
<dbReference type="AlphaFoldDB" id="A0A2B7YMQ8"/>
<dbReference type="Pfam" id="PF03616">
    <property type="entry name" value="Glt_symporter"/>
    <property type="match status" value="1"/>
</dbReference>
<keyword evidence="1" id="KW-0812">Transmembrane</keyword>
<name>A0A2B7YMQ8_FUSNP</name>
<accession>A0A2B7YMQ8</accession>
<keyword evidence="1" id="KW-0739">Sodium transport</keyword>
<dbReference type="HAMAP" id="MF_02062">
    <property type="entry name" value="GltS"/>
    <property type="match status" value="1"/>
</dbReference>
<dbReference type="GO" id="GO:0015813">
    <property type="term" value="P:L-glutamate transmembrane transport"/>
    <property type="evidence" value="ECO:0007669"/>
    <property type="project" value="UniProtKB-UniRule"/>
</dbReference>
<protein>
    <recommendedName>
        <fullName evidence="1 2">Sodium/glutamate symporter</fullName>
    </recommendedName>
</protein>
<feature type="transmembrane region" description="Helical" evidence="1">
    <location>
        <begin position="213"/>
        <end position="234"/>
    </location>
</feature>
<dbReference type="EMBL" id="NJGI01000001">
    <property type="protein sequence ID" value="PGH22470.1"/>
    <property type="molecule type" value="Genomic_DNA"/>
</dbReference>
<evidence type="ECO:0000256" key="1">
    <source>
        <dbReference type="HAMAP-Rule" id="MF_02062"/>
    </source>
</evidence>
<dbReference type="PANTHER" id="PTHR36178">
    <property type="entry name" value="SLR0625 PROTEIN"/>
    <property type="match status" value="1"/>
</dbReference>
<feature type="transmembrane region" description="Helical" evidence="1">
    <location>
        <begin position="308"/>
        <end position="328"/>
    </location>
</feature>
<dbReference type="GO" id="GO:0005886">
    <property type="term" value="C:plasma membrane"/>
    <property type="evidence" value="ECO:0007669"/>
    <property type="project" value="UniProtKB-SubCell"/>
</dbReference>
<reference evidence="3 4" key="1">
    <citation type="submission" date="2017-06" db="EMBL/GenBank/DDBJ databases">
        <title>Genome sequencing of Fusobacterium nucleatum subsp. polymorphum KCOM 1232 (=ChDC F37).</title>
        <authorList>
            <person name="Kook J.-K."/>
            <person name="Park S.-N."/>
            <person name="Lim Y.K."/>
            <person name="Roh H."/>
        </authorList>
    </citation>
    <scope>NUCLEOTIDE SEQUENCE [LARGE SCALE GENOMIC DNA]</scope>
    <source>
        <strain evidence="4">KCOM 1232 ( ChDC F37)</strain>
    </source>
</reference>
<feature type="transmembrane region" description="Helical" evidence="1">
    <location>
        <begin position="35"/>
        <end position="54"/>
    </location>
</feature>
<organism evidence="3 4">
    <name type="scientific">Fusobacterium nucleatum subsp. polymorphum</name>
    <name type="common">Fusobacterium polymorphum</name>
    <dbReference type="NCBI Taxonomy" id="76857"/>
    <lineage>
        <taxon>Bacteria</taxon>
        <taxon>Fusobacteriati</taxon>
        <taxon>Fusobacteriota</taxon>
        <taxon>Fusobacteriia</taxon>
        <taxon>Fusobacteriales</taxon>
        <taxon>Fusobacteriaceae</taxon>
        <taxon>Fusobacterium</taxon>
    </lineage>
</organism>
<keyword evidence="1" id="KW-1003">Cell membrane</keyword>
<feature type="transmembrane region" description="Helical" evidence="1">
    <location>
        <begin position="372"/>
        <end position="399"/>
    </location>
</feature>
<keyword evidence="1" id="KW-0472">Membrane</keyword>
<keyword evidence="1" id="KW-0915">Sodium</keyword>
<keyword evidence="1" id="KW-1133">Transmembrane helix</keyword>
<dbReference type="GO" id="GO:0015501">
    <property type="term" value="F:glutamate:sodium symporter activity"/>
    <property type="evidence" value="ECO:0007669"/>
    <property type="project" value="UniProtKB-UniRule"/>
</dbReference>
<dbReference type="Proteomes" id="UP000222862">
    <property type="component" value="Unassembled WGS sequence"/>
</dbReference>
<evidence type="ECO:0000313" key="4">
    <source>
        <dbReference type="Proteomes" id="UP000222862"/>
    </source>
</evidence>
<dbReference type="InterPro" id="IPR004445">
    <property type="entry name" value="GltS"/>
</dbReference>
<comment type="subcellular location">
    <subcellularLocation>
        <location evidence="1">Cell membrane</location>
        <topology evidence="1">Multi-pass membrane protein</topology>
    </subcellularLocation>
</comment>
<keyword evidence="1" id="KW-0406">Ion transport</keyword>
<comment type="caution">
    <text evidence="3">The sequence shown here is derived from an EMBL/GenBank/DDBJ whole genome shotgun (WGS) entry which is preliminary data.</text>
</comment>
<keyword evidence="1" id="KW-0769">Symport</keyword>
<dbReference type="PANTHER" id="PTHR36178:SF1">
    <property type="entry name" value="SODIUM_GLUTAMATE SYMPORTER"/>
    <property type="match status" value="1"/>
</dbReference>
<evidence type="ECO:0000256" key="2">
    <source>
        <dbReference type="NCBIfam" id="TIGR00210"/>
    </source>
</evidence>
<proteinExistence type="inferred from homology"/>
<feature type="transmembrane region" description="Helical" evidence="1">
    <location>
        <begin position="12"/>
        <end position="29"/>
    </location>
</feature>
<feature type="transmembrane region" description="Helical" evidence="1">
    <location>
        <begin position="158"/>
        <end position="181"/>
    </location>
</feature>
<dbReference type="NCBIfam" id="TIGR00210">
    <property type="entry name" value="gltS"/>
    <property type="match status" value="1"/>
</dbReference>
<feature type="transmembrane region" description="Helical" evidence="1">
    <location>
        <begin position="246"/>
        <end position="265"/>
    </location>
</feature>
<feature type="transmembrane region" description="Helical" evidence="1">
    <location>
        <begin position="92"/>
        <end position="109"/>
    </location>
</feature>
<sequence length="400" mass="42573">MLELNFDMAQTIAFAVVLLLIGRVIKKWIPILERFFIPAPVIGGTLFSIILLIGHETEAFTINFNGDIRVLLMTAFFTTIGFSASLDLLKKGGLGVLIFLIVATILVIIQDAVGVTLAKVFGLNPLIGLAAGSIPLTGGHGTSAAFGPTLEDFGATGATVVAMASATYGLISGCLIGGPIAKRLKNRYNLVANTEAKNTSINEEKLPVSESTIFKAVIFISISMGIGSIIYPYINNFLKMISNGKMTLPSYIAPMIIAAIFRNITDKMKKPLPAEEIGIVGNISLSLFLSMALMSLKLWELADLAGPLLIILLIQTVIMGLYAYFVTFNVMGRDYDAAVIATGHCGFGLGASPNAMANMETFTAANGSSPKAFFILPIVAAMFIDFTNAIVISLFAGFFS</sequence>
<gene>
    <name evidence="3" type="primary">gltS</name>
    <name evidence="3" type="ORF">RN96_04860</name>
</gene>
<dbReference type="RefSeq" id="WP_098702537.1">
    <property type="nucleotide sequence ID" value="NZ_NJGI01000001.1"/>
</dbReference>
<comment type="similarity">
    <text evidence="1">Belongs to the glutamate:Na(+) symporter (ESS) (TC 2.A.27) family.</text>
</comment>
<feature type="transmembrane region" description="Helical" evidence="1">
    <location>
        <begin position="277"/>
        <end position="296"/>
    </location>
</feature>